<dbReference type="EMBL" id="KN659953">
    <property type="protein sequence ID" value="KHN18066.1"/>
    <property type="molecule type" value="Genomic_DNA"/>
</dbReference>
<dbReference type="Pfam" id="PF03108">
    <property type="entry name" value="DBD_Tnp_Mut"/>
    <property type="match status" value="1"/>
</dbReference>
<proteinExistence type="predicted"/>
<feature type="region of interest" description="Disordered" evidence="1">
    <location>
        <begin position="135"/>
        <end position="158"/>
    </location>
</feature>
<sequence>MEGVAVVGDLGNVDVLVHFVGVKGEPCEIRNVDPDKFGVYYVIDDINSFAKDLDKDVVSMFAKNENCRYIHLYVIRNKDEFWHEPRLVAPVVNETINEGINEHVPIVEDDVGSNENFPMQIDEACVSDKDVAYEGFSEGSSSDNEYSPFDEHAESTDGDALSDFDESVDVIGVAVVHSNSDMEKIYEENRLHGKQFELDNDGKICFEIGHLFLNVTHFREVLKGFGIQEGFGWWVKNEKCRVTIECKDDDCIWRIHASLVVDKETY</sequence>
<evidence type="ECO:0000259" key="2">
    <source>
        <dbReference type="Pfam" id="PF03108"/>
    </source>
</evidence>
<dbReference type="InterPro" id="IPR004332">
    <property type="entry name" value="Transposase_MuDR"/>
</dbReference>
<evidence type="ECO:0000313" key="3">
    <source>
        <dbReference type="EMBL" id="KHN18066.1"/>
    </source>
</evidence>
<accession>A0A0B2Q8V2</accession>
<evidence type="ECO:0000256" key="1">
    <source>
        <dbReference type="SAM" id="MobiDB-lite"/>
    </source>
</evidence>
<protein>
    <recommendedName>
        <fullName evidence="2">Transposase MuDR plant domain-containing protein</fullName>
    </recommendedName>
</protein>
<feature type="domain" description="Transposase MuDR plant" evidence="2">
    <location>
        <begin position="207"/>
        <end position="263"/>
    </location>
</feature>
<organism evidence="3">
    <name type="scientific">Glycine soja</name>
    <name type="common">Wild soybean</name>
    <dbReference type="NCBI Taxonomy" id="3848"/>
    <lineage>
        <taxon>Eukaryota</taxon>
        <taxon>Viridiplantae</taxon>
        <taxon>Streptophyta</taxon>
        <taxon>Embryophyta</taxon>
        <taxon>Tracheophyta</taxon>
        <taxon>Spermatophyta</taxon>
        <taxon>Magnoliopsida</taxon>
        <taxon>eudicotyledons</taxon>
        <taxon>Gunneridae</taxon>
        <taxon>Pentapetalae</taxon>
        <taxon>rosids</taxon>
        <taxon>fabids</taxon>
        <taxon>Fabales</taxon>
        <taxon>Fabaceae</taxon>
        <taxon>Papilionoideae</taxon>
        <taxon>50 kb inversion clade</taxon>
        <taxon>NPAAA clade</taxon>
        <taxon>indigoferoid/millettioid clade</taxon>
        <taxon>Phaseoleae</taxon>
        <taxon>Glycine</taxon>
        <taxon>Glycine subgen. Soja</taxon>
    </lineage>
</organism>
<name>A0A0B2Q8V2_GLYSO</name>
<reference evidence="3" key="1">
    <citation type="submission" date="2014-07" db="EMBL/GenBank/DDBJ databases">
        <title>Identification of a novel salt tolerance gene in wild soybean by whole-genome sequencing.</title>
        <authorList>
            <person name="Lam H.-M."/>
            <person name="Qi X."/>
            <person name="Li M.-W."/>
            <person name="Liu X."/>
            <person name="Xie M."/>
            <person name="Ni M."/>
            <person name="Xu X."/>
        </authorList>
    </citation>
    <scope>NUCLEOTIDE SEQUENCE [LARGE SCALE GENOMIC DNA]</scope>
    <source>
        <tissue evidence="3">Root</tissue>
    </source>
</reference>
<gene>
    <name evidence="3" type="ORF">glysoja_049025</name>
</gene>
<dbReference type="AlphaFoldDB" id="A0A0B2Q8V2"/>
<dbReference type="Proteomes" id="UP000053555">
    <property type="component" value="Unassembled WGS sequence"/>
</dbReference>